<keyword evidence="3" id="KW-1185">Reference proteome</keyword>
<protein>
    <submittedName>
        <fullName evidence="2">Uncharacterized protein</fullName>
    </submittedName>
</protein>
<sequence>MKAPSHPFKIEEIGENTILTLFVRMVFLKYHEFWCEVLEKNKNDNSPFNGDELGENKSRTKRSATNKTEENKSLMHFIKMSFLKFCCSCLGFARQ</sequence>
<dbReference type="EMBL" id="CP023483">
    <property type="protein sequence ID" value="ATF26663.1"/>
    <property type="molecule type" value="Genomic_DNA"/>
</dbReference>
<feature type="region of interest" description="Disordered" evidence="1">
    <location>
        <begin position="41"/>
        <end position="67"/>
    </location>
</feature>
<dbReference type="STRING" id="2756.BFR44_10950"/>
<dbReference type="KEGG" id="bths:CNY62_09845"/>
<reference evidence="2 3" key="1">
    <citation type="submission" date="2017-09" db="EMBL/GenBank/DDBJ databases">
        <title>Complete Genome Sequences of Two Strains of the Meat Spoilage Bacterium Brochothrix thermosphacta Isolated from Ground Chicken.</title>
        <authorList>
            <person name="Paoli G.C."/>
            <person name="Wijey C."/>
            <person name="Chen C.-Y."/>
            <person name="Nguyen L."/>
            <person name="Yan X."/>
            <person name="Irwin P.L."/>
        </authorList>
    </citation>
    <scope>NUCLEOTIDE SEQUENCE [LARGE SCALE GENOMIC DNA]</scope>
    <source>
        <strain evidence="2 3">BI</strain>
    </source>
</reference>
<accession>A0A1D2LVS5</accession>
<evidence type="ECO:0000256" key="1">
    <source>
        <dbReference type="SAM" id="MobiDB-lite"/>
    </source>
</evidence>
<gene>
    <name evidence="2" type="ORF">CNY62_09845</name>
</gene>
<evidence type="ECO:0000313" key="3">
    <source>
        <dbReference type="Proteomes" id="UP000243591"/>
    </source>
</evidence>
<name>A0A1D2LVS5_BROTH</name>
<proteinExistence type="predicted"/>
<dbReference type="AlphaFoldDB" id="A0A1D2LVS5"/>
<evidence type="ECO:0000313" key="2">
    <source>
        <dbReference type="EMBL" id="ATF26663.1"/>
    </source>
</evidence>
<dbReference type="Proteomes" id="UP000243591">
    <property type="component" value="Chromosome"/>
</dbReference>
<organism evidence="2 3">
    <name type="scientific">Brochothrix thermosphacta</name>
    <name type="common">Microbacterium thermosphactum</name>
    <dbReference type="NCBI Taxonomy" id="2756"/>
    <lineage>
        <taxon>Bacteria</taxon>
        <taxon>Bacillati</taxon>
        <taxon>Bacillota</taxon>
        <taxon>Bacilli</taxon>
        <taxon>Bacillales</taxon>
        <taxon>Listeriaceae</taxon>
        <taxon>Brochothrix</taxon>
    </lineage>
</organism>
<dbReference type="RefSeq" id="WP_069126417.1">
    <property type="nucleotide sequence ID" value="NZ_CP023483.1"/>
</dbReference>